<protein>
    <submittedName>
        <fullName evidence="1">Uncharacterized protein</fullName>
    </submittedName>
</protein>
<proteinExistence type="predicted"/>
<gene>
    <name evidence="1" type="ORF">G4B88_022302</name>
</gene>
<name>A0A7J6HWN1_CANSA</name>
<organism evidence="1 2">
    <name type="scientific">Cannabis sativa</name>
    <name type="common">Hemp</name>
    <name type="synonym">Marijuana</name>
    <dbReference type="NCBI Taxonomy" id="3483"/>
    <lineage>
        <taxon>Eukaryota</taxon>
        <taxon>Viridiplantae</taxon>
        <taxon>Streptophyta</taxon>
        <taxon>Embryophyta</taxon>
        <taxon>Tracheophyta</taxon>
        <taxon>Spermatophyta</taxon>
        <taxon>Magnoliopsida</taxon>
        <taxon>eudicotyledons</taxon>
        <taxon>Gunneridae</taxon>
        <taxon>Pentapetalae</taxon>
        <taxon>rosids</taxon>
        <taxon>fabids</taxon>
        <taxon>Rosales</taxon>
        <taxon>Cannabaceae</taxon>
        <taxon>Cannabis</taxon>
    </lineage>
</organism>
<reference evidence="1 2" key="1">
    <citation type="journal article" date="2020" name="bioRxiv">
        <title>Sequence and annotation of 42 cannabis genomes reveals extensive copy number variation in cannabinoid synthesis and pathogen resistance genes.</title>
        <authorList>
            <person name="Mckernan K.J."/>
            <person name="Helbert Y."/>
            <person name="Kane L.T."/>
            <person name="Ebling H."/>
            <person name="Zhang L."/>
            <person name="Liu B."/>
            <person name="Eaton Z."/>
            <person name="Mclaughlin S."/>
            <person name="Kingan S."/>
            <person name="Baybayan P."/>
            <person name="Concepcion G."/>
            <person name="Jordan M."/>
            <person name="Riva A."/>
            <person name="Barbazuk W."/>
            <person name="Harkins T."/>
        </authorList>
    </citation>
    <scope>NUCLEOTIDE SEQUENCE [LARGE SCALE GENOMIC DNA]</scope>
    <source>
        <strain evidence="2">cv. Jamaican Lion 4</strain>
        <tissue evidence="1">Leaf</tissue>
    </source>
</reference>
<feature type="non-terminal residue" evidence="1">
    <location>
        <position position="1"/>
    </location>
</feature>
<dbReference type="AlphaFoldDB" id="A0A7J6HWN1"/>
<comment type="caution">
    <text evidence="1">The sequence shown here is derived from an EMBL/GenBank/DDBJ whole genome shotgun (WGS) entry which is preliminary data.</text>
</comment>
<evidence type="ECO:0000313" key="1">
    <source>
        <dbReference type="EMBL" id="KAF4399219.1"/>
    </source>
</evidence>
<sequence length="173" mass="19160">MNIILGRDMYDFHGCYSRIVINNDCAPVVNSKMQIKNRDYALAATAIVVAVFSHHRQCGSSHHRPQNPSPDSHSLISSRSTWIVDGRVVEEDNAICKGLGFRGYADVHHGKIIIVGQDQVLTNGIEVKLQRNVLDVIEALTGNEEDDDLDLDSISWHGSDLILQQEIACGRAL</sequence>
<accession>A0A7J6HWN1</accession>
<dbReference type="EMBL" id="JAATIQ010000021">
    <property type="protein sequence ID" value="KAF4399219.1"/>
    <property type="molecule type" value="Genomic_DNA"/>
</dbReference>
<evidence type="ECO:0000313" key="2">
    <source>
        <dbReference type="Proteomes" id="UP000583929"/>
    </source>
</evidence>
<dbReference type="Proteomes" id="UP000583929">
    <property type="component" value="Unassembled WGS sequence"/>
</dbReference>
<keyword evidence="2" id="KW-1185">Reference proteome</keyword>